<accession>A0A290YMQ4</accession>
<organism evidence="1">
    <name type="scientific">Pseudomonas aeruginosa</name>
    <dbReference type="NCBI Taxonomy" id="287"/>
    <lineage>
        <taxon>Bacteria</taxon>
        <taxon>Pseudomonadati</taxon>
        <taxon>Pseudomonadota</taxon>
        <taxon>Gammaproteobacteria</taxon>
        <taxon>Pseudomonadales</taxon>
        <taxon>Pseudomonadaceae</taxon>
        <taxon>Pseudomonas</taxon>
    </lineage>
</organism>
<evidence type="ECO:0000313" key="2">
    <source>
        <dbReference type="EMBL" id="WOS78119.1"/>
    </source>
</evidence>
<dbReference type="EMBL" id="CP136986">
    <property type="protein sequence ID" value="WOS78119.1"/>
    <property type="molecule type" value="Genomic_DNA"/>
</dbReference>
<reference evidence="2" key="2">
    <citation type="submission" date="2023-06" db="EMBL/GenBank/DDBJ databases">
        <authorList>
            <consortium name="Clinical and Environmental Microbiology Branch: Whole genome sequencing antimicrobial resistance pathogens in the healthcare setting"/>
        </authorList>
    </citation>
    <scope>NUCLEOTIDE SEQUENCE</scope>
    <source>
        <strain evidence="2">2021CK-01020</strain>
    </source>
</reference>
<proteinExistence type="predicted"/>
<dbReference type="AlphaFoldDB" id="A0A290YMQ4"/>
<dbReference type="EMBL" id="KY860568">
    <property type="protein sequence ID" value="ATE47203.1"/>
    <property type="molecule type" value="Genomic_DNA"/>
</dbReference>
<reference evidence="2" key="3">
    <citation type="submission" date="2023-10" db="EMBL/GenBank/DDBJ databases">
        <title>Pathogen: clinical or host-associated sample.</title>
        <authorList>
            <person name="Hergert J."/>
            <person name="Casey R."/>
            <person name="Wagner J."/>
            <person name="Young E.L."/>
            <person name="Oakeson K.F."/>
        </authorList>
    </citation>
    <scope>NUCLEOTIDE SEQUENCE</scope>
    <source>
        <strain evidence="2">2021CK-01020</strain>
    </source>
</reference>
<evidence type="ECO:0000313" key="1">
    <source>
        <dbReference type="EMBL" id="ATE47203.1"/>
    </source>
</evidence>
<dbReference type="GO" id="GO:0003676">
    <property type="term" value="F:nucleic acid binding"/>
    <property type="evidence" value="ECO:0007669"/>
    <property type="project" value="InterPro"/>
</dbReference>
<dbReference type="SUPFAM" id="SSF52980">
    <property type="entry name" value="Restriction endonuclease-like"/>
    <property type="match status" value="1"/>
</dbReference>
<protein>
    <submittedName>
        <fullName evidence="1">Transposase</fullName>
    </submittedName>
</protein>
<dbReference type="InterPro" id="IPR011856">
    <property type="entry name" value="tRNA_endonuc-like_dom_sf"/>
</dbReference>
<dbReference type="RefSeq" id="WP_050153135.1">
    <property type="nucleotide sequence ID" value="NZ_CABIOT010000028.1"/>
</dbReference>
<dbReference type="Proteomes" id="UP001297540">
    <property type="component" value="Chromosome"/>
</dbReference>
<reference evidence="1" key="1">
    <citation type="journal article" date="2017" name="Antimicrob. Agents Chemother.">
        <title>Characterization of carbapenemase-producing Pseudomonas aeruginosa isolated in Czech hospitals, during 2015.</title>
        <authorList>
            <person name="Papagiannitsis C.C."/>
            <person name="Hrabak J."/>
        </authorList>
    </citation>
    <scope>NUCLEOTIDE SEQUENCE</scope>
    <source>
        <strain evidence="1">32301cz</strain>
    </source>
</reference>
<sequence>MTPQQRFELIVSRQGRFRWGEIYTPSTLAVTREAPKGSRISRLNSRKLGRTLHVLSTPERVFAQLALYHPELIDIHEQKMLSPVTTIHPLHGHPLTVGTFPPPLRGTLEIATQIGFKHHEIVVTNSSGERKKVPFPYQGDLLLFMASHTGMPYAVNWSVKDVRNAFSERRLSSAKSPIQQKKDRDHAQLRAKLELEYYASAGIRTVQVSLDMIDPVVIANLDLLFSMHELSVTHDSTVMSDFSCSLQEAFANGIPLAHVALQYGARWGCRDQFIAAIYQDIWSRKLSINFFEPILIDHPLKPSEQDLLSVYGSLFVEFEA</sequence>
<name>A0A290YMQ4_PSEAI</name>
<dbReference type="InterPro" id="IPR011335">
    <property type="entry name" value="Restrct_endonuc-II-like"/>
</dbReference>
<gene>
    <name evidence="2" type="ORF">L4V69_37585</name>
</gene>
<dbReference type="Gene3D" id="3.40.1350.10">
    <property type="match status" value="1"/>
</dbReference>